<reference evidence="3" key="1">
    <citation type="submission" date="2021-05" db="EMBL/GenBank/DDBJ databases">
        <title>Direct Submission.</title>
        <authorList>
            <person name="Li K."/>
            <person name="Gao J."/>
        </authorList>
    </citation>
    <scope>NUCLEOTIDE SEQUENCE [LARGE SCALE GENOMIC DNA]</scope>
    <source>
        <strain evidence="3">HDS12</strain>
    </source>
</reference>
<dbReference type="Proteomes" id="UP000678016">
    <property type="component" value="Chromosome"/>
</dbReference>
<feature type="domain" description="Aminoglycoside phosphotransferase" evidence="1">
    <location>
        <begin position="17"/>
        <end position="195"/>
    </location>
</feature>
<dbReference type="InterPro" id="IPR002575">
    <property type="entry name" value="Aminoglycoside_PTrfase"/>
</dbReference>
<proteinExistence type="predicted"/>
<dbReference type="Pfam" id="PF01636">
    <property type="entry name" value="APH"/>
    <property type="match status" value="1"/>
</dbReference>
<organism evidence="2 3">
    <name type="scientific">Nocardiopsis akebiae</name>
    <dbReference type="NCBI Taxonomy" id="2831968"/>
    <lineage>
        <taxon>Bacteria</taxon>
        <taxon>Bacillati</taxon>
        <taxon>Actinomycetota</taxon>
        <taxon>Actinomycetes</taxon>
        <taxon>Streptosporangiales</taxon>
        <taxon>Nocardiopsidaceae</taxon>
        <taxon>Nocardiopsis</taxon>
    </lineage>
</organism>
<gene>
    <name evidence="2" type="ORF">KGD83_09015</name>
</gene>
<accession>A0ABX8C9T7</accession>
<evidence type="ECO:0000259" key="1">
    <source>
        <dbReference type="Pfam" id="PF01636"/>
    </source>
</evidence>
<dbReference type="RefSeq" id="WP_212643376.1">
    <property type="nucleotide sequence ID" value="NZ_CP074132.1"/>
</dbReference>
<protein>
    <submittedName>
        <fullName evidence="2">Phosphotransferase</fullName>
    </submittedName>
</protein>
<evidence type="ECO:0000313" key="3">
    <source>
        <dbReference type="Proteomes" id="UP000678016"/>
    </source>
</evidence>
<dbReference type="Gene3D" id="3.90.1200.10">
    <property type="match status" value="1"/>
</dbReference>
<keyword evidence="3" id="KW-1185">Reference proteome</keyword>
<evidence type="ECO:0000313" key="2">
    <source>
        <dbReference type="EMBL" id="QUX30625.1"/>
    </source>
</evidence>
<name>A0ABX8C9T7_9ACTN</name>
<dbReference type="InterPro" id="IPR011009">
    <property type="entry name" value="Kinase-like_dom_sf"/>
</dbReference>
<dbReference type="SUPFAM" id="SSF56112">
    <property type="entry name" value="Protein kinase-like (PK-like)"/>
    <property type="match status" value="1"/>
</dbReference>
<sequence>MAETFTKEYPSQGSAGAAAAHHRWLASLKAPVPDLLEVTSEKLVFARVDGAHCHAADVPDVAALLGSLHAEAFKQELHAANLDTPFSTSNGVLLASFVEPRVGWLRRHRRNGAISERQYDVAVSMITQAARRPAAFYKDCNIRNVLMGNTSPVLVDFDDLTLAPFGYDLAKLLVSAAMTYGSLERSVYREALASYRQAAEEGQGPVNPCTWEELDTWLEIHALFTRPYLGRNGYRHRWSSRVLITAPDEEPERQ</sequence>
<dbReference type="EMBL" id="CP074132">
    <property type="protein sequence ID" value="QUX30625.1"/>
    <property type="molecule type" value="Genomic_DNA"/>
</dbReference>